<comment type="caution">
    <text evidence="2">The sequence shown here is derived from an EMBL/GenBank/DDBJ whole genome shotgun (WGS) entry which is preliminary data.</text>
</comment>
<keyword evidence="3" id="KW-1185">Reference proteome</keyword>
<protein>
    <recommendedName>
        <fullName evidence="1">DUF7769 domain-containing protein</fullName>
    </recommendedName>
</protein>
<evidence type="ECO:0000313" key="2">
    <source>
        <dbReference type="EMBL" id="GAA0162729.1"/>
    </source>
</evidence>
<gene>
    <name evidence="2" type="ORF">LIER_18759</name>
</gene>
<dbReference type="EMBL" id="BAABME010004537">
    <property type="protein sequence ID" value="GAA0162729.1"/>
    <property type="molecule type" value="Genomic_DNA"/>
</dbReference>
<dbReference type="PANTHER" id="PTHR33889">
    <property type="entry name" value="OS04G0681850 PROTEIN"/>
    <property type="match status" value="1"/>
</dbReference>
<sequence>MDIIFQPPKRKQHISPDVKRQIFERLLLMFDDKKLKRDSIKMVVQVFSVSPKTVNKIWSKAKLFIDTGDMVSFPNNLVKRVGRKHIEVDTEKIKLIPLRHRKNIISLSISLGMPKSVLHRRIKEGALRRHSNAIKPHITGENKLARIRFCLSMLEERNLANNPTISCAFLKMYDRVIRFYMLQESEKYYLLPEENEPYRTCKS</sequence>
<proteinExistence type="predicted"/>
<name>A0AAV3QG78_LITER</name>
<dbReference type="PANTHER" id="PTHR33889:SF1">
    <property type="entry name" value="OS03G0834800 PROTEIN"/>
    <property type="match status" value="1"/>
</dbReference>
<dbReference type="AlphaFoldDB" id="A0AAV3QG78"/>
<accession>A0AAV3QG78</accession>
<reference evidence="2 3" key="1">
    <citation type="submission" date="2024-01" db="EMBL/GenBank/DDBJ databases">
        <title>The complete chloroplast genome sequence of Lithospermum erythrorhizon: insights into the phylogenetic relationship among Boraginaceae species and the maternal lineages of purple gromwells.</title>
        <authorList>
            <person name="Okada T."/>
            <person name="Watanabe K."/>
        </authorList>
    </citation>
    <scope>NUCLEOTIDE SEQUENCE [LARGE SCALE GENOMIC DNA]</scope>
</reference>
<dbReference type="Pfam" id="PF24964">
    <property type="entry name" value="DUF7769"/>
    <property type="match status" value="1"/>
</dbReference>
<evidence type="ECO:0000313" key="3">
    <source>
        <dbReference type="Proteomes" id="UP001454036"/>
    </source>
</evidence>
<dbReference type="Proteomes" id="UP001454036">
    <property type="component" value="Unassembled WGS sequence"/>
</dbReference>
<dbReference type="InterPro" id="IPR056671">
    <property type="entry name" value="DUF7769"/>
</dbReference>
<feature type="domain" description="DUF7769" evidence="1">
    <location>
        <begin position="16"/>
        <end position="65"/>
    </location>
</feature>
<evidence type="ECO:0000259" key="1">
    <source>
        <dbReference type="Pfam" id="PF24964"/>
    </source>
</evidence>
<organism evidence="2 3">
    <name type="scientific">Lithospermum erythrorhizon</name>
    <name type="common">Purple gromwell</name>
    <name type="synonym">Lithospermum officinale var. erythrorhizon</name>
    <dbReference type="NCBI Taxonomy" id="34254"/>
    <lineage>
        <taxon>Eukaryota</taxon>
        <taxon>Viridiplantae</taxon>
        <taxon>Streptophyta</taxon>
        <taxon>Embryophyta</taxon>
        <taxon>Tracheophyta</taxon>
        <taxon>Spermatophyta</taxon>
        <taxon>Magnoliopsida</taxon>
        <taxon>eudicotyledons</taxon>
        <taxon>Gunneridae</taxon>
        <taxon>Pentapetalae</taxon>
        <taxon>asterids</taxon>
        <taxon>lamiids</taxon>
        <taxon>Boraginales</taxon>
        <taxon>Boraginaceae</taxon>
        <taxon>Boraginoideae</taxon>
        <taxon>Lithospermeae</taxon>
        <taxon>Lithospermum</taxon>
    </lineage>
</organism>